<dbReference type="OrthoDB" id="2905832at2"/>
<proteinExistence type="inferred from homology"/>
<dbReference type="RefSeq" id="WP_057776709.1">
    <property type="nucleotide sequence ID" value="NZ_CP042593.1"/>
</dbReference>
<dbReference type="Gene3D" id="3.10.310.10">
    <property type="entry name" value="Diaminopimelate Epimerase, Chain A, domain 1"/>
    <property type="match status" value="2"/>
</dbReference>
<evidence type="ECO:0000313" key="2">
    <source>
        <dbReference type="EMBL" id="QED49094.1"/>
    </source>
</evidence>
<comment type="similarity">
    <text evidence="1">Belongs to the proline racemase family.</text>
</comment>
<name>A0A5B8Z803_CYTDA</name>
<organism evidence="2 3">
    <name type="scientific">Cytobacillus dafuensis</name>
    <name type="common">Bacillus dafuensis</name>
    <dbReference type="NCBI Taxonomy" id="1742359"/>
    <lineage>
        <taxon>Bacteria</taxon>
        <taxon>Bacillati</taxon>
        <taxon>Bacillota</taxon>
        <taxon>Bacilli</taxon>
        <taxon>Bacillales</taxon>
        <taxon>Bacillaceae</taxon>
        <taxon>Cytobacillus</taxon>
    </lineage>
</organism>
<dbReference type="Pfam" id="PF05544">
    <property type="entry name" value="Pro_racemase"/>
    <property type="match status" value="1"/>
</dbReference>
<dbReference type="Proteomes" id="UP000321555">
    <property type="component" value="Chromosome"/>
</dbReference>
<evidence type="ECO:0000313" key="3">
    <source>
        <dbReference type="Proteomes" id="UP000321555"/>
    </source>
</evidence>
<gene>
    <name evidence="2" type="ORF">FSZ17_18580</name>
</gene>
<keyword evidence="3" id="KW-1185">Reference proteome</keyword>
<dbReference type="EMBL" id="CP042593">
    <property type="protein sequence ID" value="QED49094.1"/>
    <property type="molecule type" value="Genomic_DNA"/>
</dbReference>
<reference evidence="3" key="1">
    <citation type="submission" date="2019-08" db="EMBL/GenBank/DDBJ databases">
        <authorList>
            <person name="Zheng X."/>
        </authorList>
    </citation>
    <scope>NUCLEOTIDE SEQUENCE [LARGE SCALE GENOMIC DNA]</scope>
    <source>
        <strain evidence="3">FJAT-25496</strain>
    </source>
</reference>
<dbReference type="KEGG" id="bda:FSZ17_18580"/>
<protein>
    <submittedName>
        <fullName evidence="2">Proline racemase</fullName>
    </submittedName>
</protein>
<sequence>MKIQKAYTATDVHVAGEAFRIIKDTPFIHYQSLKQLDEQFFHTYADEIKLLLNEPRGFAGLNGCLVVPPFSREADAAVVFFNHEETVSMHHAGAVAVITALLECGHLPAKDSNEYTLETVSGAIKVHAVMMDDEVVSVQLETKPCQAVQSNVSLSGNGFQTEYSLVQADQLYAIFNKKDVPFQIHIDDLADVQSWGQAVNEALAANQSIQKVVLLDDSDAGSGRIKTVTFRRDHFIDRTPGFGTTAACYASLHSSGALSKEQTLENESIFNSLLTAQLAGHSDSGYKFALTSRGFITGMQTYLLDPTDPLAAGFLLK</sequence>
<dbReference type="STRING" id="1742359.GCA_001439625_01571"/>
<dbReference type="PANTHER" id="PTHR33442">
    <property type="entry name" value="TRANS-3-HYDROXY-L-PROLINE DEHYDRATASE"/>
    <property type="match status" value="1"/>
</dbReference>
<dbReference type="SUPFAM" id="SSF54506">
    <property type="entry name" value="Diaminopimelate epimerase-like"/>
    <property type="match status" value="1"/>
</dbReference>
<dbReference type="AlphaFoldDB" id="A0A5B8Z803"/>
<dbReference type="PANTHER" id="PTHR33442:SF1">
    <property type="entry name" value="TRANS-3-HYDROXY-L-PROLINE DEHYDRATASE"/>
    <property type="match status" value="1"/>
</dbReference>
<evidence type="ECO:0000256" key="1">
    <source>
        <dbReference type="ARBA" id="ARBA00007529"/>
    </source>
</evidence>
<dbReference type="InterPro" id="IPR008794">
    <property type="entry name" value="Pro_racemase_fam"/>
</dbReference>
<dbReference type="GO" id="GO:0047580">
    <property type="term" value="F:4-hydroxyproline epimerase activity"/>
    <property type="evidence" value="ECO:0007669"/>
    <property type="project" value="TreeGrafter"/>
</dbReference>
<accession>A0A5B8Z803</accession>